<proteinExistence type="predicted"/>
<name>A0ACD3ABB9_9AGAR</name>
<gene>
    <name evidence="1" type="ORF">BDN72DRAFT_847938</name>
</gene>
<evidence type="ECO:0000313" key="2">
    <source>
        <dbReference type="Proteomes" id="UP000308600"/>
    </source>
</evidence>
<dbReference type="EMBL" id="ML208536">
    <property type="protein sequence ID" value="TFK63173.1"/>
    <property type="molecule type" value="Genomic_DNA"/>
</dbReference>
<evidence type="ECO:0000313" key="1">
    <source>
        <dbReference type="EMBL" id="TFK63173.1"/>
    </source>
</evidence>
<accession>A0ACD3ABB9</accession>
<protein>
    <submittedName>
        <fullName evidence="1">Uncharacterized protein</fullName>
    </submittedName>
</protein>
<reference evidence="1 2" key="1">
    <citation type="journal article" date="2019" name="Nat. Ecol. Evol.">
        <title>Megaphylogeny resolves global patterns of mushroom evolution.</title>
        <authorList>
            <person name="Varga T."/>
            <person name="Krizsan K."/>
            <person name="Foldi C."/>
            <person name="Dima B."/>
            <person name="Sanchez-Garcia M."/>
            <person name="Sanchez-Ramirez S."/>
            <person name="Szollosi G.J."/>
            <person name="Szarkandi J.G."/>
            <person name="Papp V."/>
            <person name="Albert L."/>
            <person name="Andreopoulos W."/>
            <person name="Angelini C."/>
            <person name="Antonin V."/>
            <person name="Barry K.W."/>
            <person name="Bougher N.L."/>
            <person name="Buchanan P."/>
            <person name="Buyck B."/>
            <person name="Bense V."/>
            <person name="Catcheside P."/>
            <person name="Chovatia M."/>
            <person name="Cooper J."/>
            <person name="Damon W."/>
            <person name="Desjardin D."/>
            <person name="Finy P."/>
            <person name="Geml J."/>
            <person name="Haridas S."/>
            <person name="Hughes K."/>
            <person name="Justo A."/>
            <person name="Karasinski D."/>
            <person name="Kautmanova I."/>
            <person name="Kiss B."/>
            <person name="Kocsube S."/>
            <person name="Kotiranta H."/>
            <person name="LaButti K.M."/>
            <person name="Lechner B.E."/>
            <person name="Liimatainen K."/>
            <person name="Lipzen A."/>
            <person name="Lukacs Z."/>
            <person name="Mihaltcheva S."/>
            <person name="Morgado L.N."/>
            <person name="Niskanen T."/>
            <person name="Noordeloos M.E."/>
            <person name="Ohm R.A."/>
            <person name="Ortiz-Santana B."/>
            <person name="Ovrebo C."/>
            <person name="Racz N."/>
            <person name="Riley R."/>
            <person name="Savchenko A."/>
            <person name="Shiryaev A."/>
            <person name="Soop K."/>
            <person name="Spirin V."/>
            <person name="Szebenyi C."/>
            <person name="Tomsovsky M."/>
            <person name="Tulloss R.E."/>
            <person name="Uehling J."/>
            <person name="Grigoriev I.V."/>
            <person name="Vagvolgyi C."/>
            <person name="Papp T."/>
            <person name="Martin F.M."/>
            <person name="Miettinen O."/>
            <person name="Hibbett D.S."/>
            <person name="Nagy L.G."/>
        </authorList>
    </citation>
    <scope>NUCLEOTIDE SEQUENCE [LARGE SCALE GENOMIC DNA]</scope>
    <source>
        <strain evidence="1 2">NL-1719</strain>
    </source>
</reference>
<organism evidence="1 2">
    <name type="scientific">Pluteus cervinus</name>
    <dbReference type="NCBI Taxonomy" id="181527"/>
    <lineage>
        <taxon>Eukaryota</taxon>
        <taxon>Fungi</taxon>
        <taxon>Dikarya</taxon>
        <taxon>Basidiomycota</taxon>
        <taxon>Agaricomycotina</taxon>
        <taxon>Agaricomycetes</taxon>
        <taxon>Agaricomycetidae</taxon>
        <taxon>Agaricales</taxon>
        <taxon>Pluteineae</taxon>
        <taxon>Pluteaceae</taxon>
        <taxon>Pluteus</taxon>
    </lineage>
</organism>
<keyword evidence="2" id="KW-1185">Reference proteome</keyword>
<dbReference type="Proteomes" id="UP000308600">
    <property type="component" value="Unassembled WGS sequence"/>
</dbReference>
<sequence>MTLTGSDVISTQSRAIHTRLPQELISSIFTLFHEEGGPQSHNLLLLVCREWQRICYSTPALWREVGVSVGPWRRQRTISTAQAGMGSPLAEILNWAKARLLRSGGLPCSLRIRAYPSEFDYLSGDTPFFRDLITSVSPRLSKLVMSTYAAEVEHLNALLPDGFPELNELALDLIAMREIDAITFDNAGFSRCQKLRVVEIEFHEDNTRVLSFNPITFLPWDQLSTLCYKDREVTLADFTKVFSLCTRLETCSLRLCFYQEVTPLPDVPPTVLPTLRTLSLTFSGFHIASFLQPFSMPALTELDLSGERPFEDESFSLPLLELHRRHPFPLRSLSLAFLTLEMDDFLGFLSRLECLEEFSVDGCNCLDKPLVQRLTVEPGVPNPFLPRLMRLDIQEYCSDSDEAVSTNEDIIQMVKSRVSHQASAAGVARIKSVLIADEITLEADENLYEEFHAIAEEGVNLSLRGFRFRQLDASEDTETG</sequence>